<feature type="transmembrane region" description="Helical" evidence="1">
    <location>
        <begin position="6"/>
        <end position="29"/>
    </location>
</feature>
<evidence type="ECO:0008006" key="4">
    <source>
        <dbReference type="Google" id="ProtNLM"/>
    </source>
</evidence>
<name>A0A2L0HAQ7_RHIFR</name>
<evidence type="ECO:0000313" key="2">
    <source>
        <dbReference type="EMBL" id="AUX78590.1"/>
    </source>
</evidence>
<accession>A0A2L0HAQ7</accession>
<dbReference type="AlphaFoldDB" id="A0A2L0HAQ7"/>
<evidence type="ECO:0000313" key="3">
    <source>
        <dbReference type="Proteomes" id="UP000239340"/>
    </source>
</evidence>
<reference evidence="2 3" key="1">
    <citation type="submission" date="2017-10" db="EMBL/GenBank/DDBJ databases">
        <title>Analysis of the genome sequences of Rhizobium populations associated to common bean (phaseolus vulgaris).</title>
        <authorList>
            <person name="Bustos P."/>
            <person name="Santamaria R.I."/>
            <person name="Miranda-Sanchez F."/>
            <person name="Perez-Carrascal O."/>
            <person name="Juarez S."/>
            <person name="Lozano L."/>
            <person name="Martinez-Flores I."/>
            <person name="Vinuesa P."/>
            <person name="Martinez-Romero E."/>
            <person name="Cevallos M.A."/>
            <person name="Romero D."/>
            <person name="Davila G."/>
            <person name="Gonzalez V."/>
        </authorList>
    </citation>
    <scope>NUCLEOTIDE SEQUENCE [LARGE SCALE GENOMIC DNA]</scope>
    <source>
        <strain evidence="2 3">NXT3</strain>
        <plasmid evidence="3">Plasmid psfrenxt3a</plasmid>
    </source>
</reference>
<dbReference type="EMBL" id="CP024308">
    <property type="protein sequence ID" value="AUX78590.1"/>
    <property type="molecule type" value="Genomic_DNA"/>
</dbReference>
<keyword evidence="1" id="KW-0812">Transmembrane</keyword>
<protein>
    <recommendedName>
        <fullName evidence="4">DUF2938 domain-containing protein</fullName>
    </recommendedName>
</protein>
<sequence>MHGRSSPFTAAVASGTIASLTTTAVLSLLARLEGRSIFQPANATSHWLHGEKAGHVRVADTKHTLVGYCTHHLSAIFWALPFEAWLSADRSGKATFTLRKAAITAAFAYLVDYHLVPERLTPGWETVISKRSIGLTYVAMALGLAAGAMVSRSQRPNADK</sequence>
<dbReference type="Proteomes" id="UP000239340">
    <property type="component" value="Plasmid pSfreNXT3a"/>
</dbReference>
<keyword evidence="1" id="KW-0472">Membrane</keyword>
<geneLocation type="plasmid" evidence="3">
    <name>psfrenxt3a</name>
</geneLocation>
<dbReference type="RefSeq" id="WP_104840257.1">
    <property type="nucleotide sequence ID" value="NZ_CP024308.1"/>
</dbReference>
<proteinExistence type="predicted"/>
<feature type="transmembrane region" description="Helical" evidence="1">
    <location>
        <begin position="128"/>
        <end position="150"/>
    </location>
</feature>
<organism evidence="2 3">
    <name type="scientific">Rhizobium fredii</name>
    <name type="common">Sinorhizobium fredii</name>
    <dbReference type="NCBI Taxonomy" id="380"/>
    <lineage>
        <taxon>Bacteria</taxon>
        <taxon>Pseudomonadati</taxon>
        <taxon>Pseudomonadota</taxon>
        <taxon>Alphaproteobacteria</taxon>
        <taxon>Hyphomicrobiales</taxon>
        <taxon>Rhizobiaceae</taxon>
        <taxon>Sinorhizobium/Ensifer group</taxon>
        <taxon>Sinorhizobium</taxon>
    </lineage>
</organism>
<evidence type="ECO:0000256" key="1">
    <source>
        <dbReference type="SAM" id="Phobius"/>
    </source>
</evidence>
<keyword evidence="1" id="KW-1133">Transmembrane helix</keyword>
<gene>
    <name evidence="2" type="ORF">NXT3_PA00302</name>
</gene>
<keyword evidence="2" id="KW-0614">Plasmid</keyword>